<evidence type="ECO:0000313" key="2">
    <source>
        <dbReference type="Proteomes" id="UP000623958"/>
    </source>
</evidence>
<sequence length="89" mass="10060">MWSKNKKAMTQSERRHVQLVKESGCAVCGAAGFVHAHEIEQGCWWTSIGLCPECHTGPMGIHGDKTLWRVYKMNEIEALNETLRRVYGA</sequence>
<name>A0A919F8A0_9XANT</name>
<dbReference type="Gene3D" id="3.30.40.190">
    <property type="match status" value="1"/>
</dbReference>
<organism evidence="1 2">
    <name type="scientific">Xanthomonas boreopolis</name>
    <dbReference type="NCBI Taxonomy" id="86183"/>
    <lineage>
        <taxon>Bacteria</taxon>
        <taxon>Pseudomonadati</taxon>
        <taxon>Pseudomonadota</taxon>
        <taxon>Gammaproteobacteria</taxon>
        <taxon>Lysobacterales</taxon>
        <taxon>Lysobacteraceae</taxon>
        <taxon>Xanthomonas</taxon>
    </lineage>
</organism>
<dbReference type="Proteomes" id="UP000623958">
    <property type="component" value="Unassembled WGS sequence"/>
</dbReference>
<dbReference type="AlphaFoldDB" id="A0A919F8A0"/>
<evidence type="ECO:0000313" key="1">
    <source>
        <dbReference type="EMBL" id="GHH53098.1"/>
    </source>
</evidence>
<comment type="caution">
    <text evidence="1">The sequence shown here is derived from an EMBL/GenBank/DDBJ whole genome shotgun (WGS) entry which is preliminary data.</text>
</comment>
<accession>A0A919F8A0</accession>
<reference evidence="1" key="2">
    <citation type="submission" date="2020-09" db="EMBL/GenBank/DDBJ databases">
        <authorList>
            <person name="Sun Q."/>
            <person name="Ohkuma M."/>
        </authorList>
    </citation>
    <scope>NUCLEOTIDE SEQUENCE</scope>
    <source>
        <strain evidence="1">JCM 13306</strain>
    </source>
</reference>
<protein>
    <submittedName>
        <fullName evidence="1">Uncharacterized protein</fullName>
    </submittedName>
</protein>
<gene>
    <name evidence="1" type="ORF">GCM10009090_17980</name>
</gene>
<dbReference type="EMBL" id="BNBA01000011">
    <property type="protein sequence ID" value="GHH53098.1"/>
    <property type="molecule type" value="Genomic_DNA"/>
</dbReference>
<reference evidence="1" key="1">
    <citation type="journal article" date="2014" name="Int. J. Syst. Evol. Microbiol.">
        <title>Complete genome sequence of Corynebacterium casei LMG S-19264T (=DSM 44701T), isolated from a smear-ripened cheese.</title>
        <authorList>
            <consortium name="US DOE Joint Genome Institute (JGI-PGF)"/>
            <person name="Walter F."/>
            <person name="Albersmeier A."/>
            <person name="Kalinowski J."/>
            <person name="Ruckert C."/>
        </authorList>
    </citation>
    <scope>NUCLEOTIDE SEQUENCE</scope>
    <source>
        <strain evidence="1">JCM 13306</strain>
    </source>
</reference>
<proteinExistence type="predicted"/>
<keyword evidence="2" id="KW-1185">Reference proteome</keyword>